<dbReference type="GO" id="GO:0030983">
    <property type="term" value="F:mismatched DNA binding"/>
    <property type="evidence" value="ECO:0007669"/>
    <property type="project" value="InterPro"/>
</dbReference>
<evidence type="ECO:0000256" key="3">
    <source>
        <dbReference type="SAM" id="MobiDB-lite"/>
    </source>
</evidence>
<feature type="region of interest" description="Disordered" evidence="3">
    <location>
        <begin position="550"/>
        <end position="628"/>
    </location>
</feature>
<dbReference type="Pfam" id="PF13589">
    <property type="entry name" value="HATPase_c_3"/>
    <property type="match status" value="1"/>
</dbReference>
<feature type="compositionally biased region" description="Polar residues" evidence="3">
    <location>
        <begin position="579"/>
        <end position="602"/>
    </location>
</feature>
<feature type="compositionally biased region" description="Low complexity" evidence="3">
    <location>
        <begin position="359"/>
        <end position="370"/>
    </location>
</feature>
<dbReference type="GO" id="GO:0061982">
    <property type="term" value="P:meiosis I cell cycle process"/>
    <property type="evidence" value="ECO:0007669"/>
    <property type="project" value="UniProtKB-ARBA"/>
</dbReference>
<dbReference type="GO" id="GO:0006298">
    <property type="term" value="P:mismatch repair"/>
    <property type="evidence" value="ECO:0007669"/>
    <property type="project" value="InterPro"/>
</dbReference>
<feature type="region of interest" description="Disordered" evidence="3">
    <location>
        <begin position="354"/>
        <end position="415"/>
    </location>
</feature>
<comment type="similarity">
    <text evidence="1">Belongs to the DNA mismatch repair MutL/HexB family.</text>
</comment>
<dbReference type="InterPro" id="IPR020568">
    <property type="entry name" value="Ribosomal_Su5_D2-typ_SF"/>
</dbReference>
<evidence type="ECO:0000313" key="5">
    <source>
        <dbReference type="EMBL" id="KAK3675668.1"/>
    </source>
</evidence>
<dbReference type="Gene3D" id="3.30.230.10">
    <property type="match status" value="1"/>
</dbReference>
<name>A0AAE1C2F7_9PEZI</name>
<feature type="compositionally biased region" description="Polar residues" evidence="3">
    <location>
        <begin position="610"/>
        <end position="622"/>
    </location>
</feature>
<evidence type="ECO:0000256" key="1">
    <source>
        <dbReference type="ARBA" id="ARBA00006082"/>
    </source>
</evidence>
<dbReference type="SUPFAM" id="SSF54211">
    <property type="entry name" value="Ribosomal protein S5 domain 2-like"/>
    <property type="match status" value="1"/>
</dbReference>
<gene>
    <name evidence="5" type="ORF">LTR78_004309</name>
</gene>
<accession>A0AAE1C2F7</accession>
<dbReference type="InterPro" id="IPR036890">
    <property type="entry name" value="HATPase_C_sf"/>
</dbReference>
<evidence type="ECO:0000256" key="2">
    <source>
        <dbReference type="ARBA" id="ARBA00022763"/>
    </source>
</evidence>
<dbReference type="PANTHER" id="PTHR10073">
    <property type="entry name" value="DNA MISMATCH REPAIR PROTEIN MLH, PMS, MUTL"/>
    <property type="match status" value="1"/>
</dbReference>
<feature type="domain" description="DNA mismatch repair protein S5" evidence="4">
    <location>
        <begin position="219"/>
        <end position="343"/>
    </location>
</feature>
<dbReference type="InterPro" id="IPR014721">
    <property type="entry name" value="Ribsml_uS5_D2-typ_fold_subgr"/>
</dbReference>
<dbReference type="NCBIfam" id="TIGR00585">
    <property type="entry name" value="mutl"/>
    <property type="match status" value="1"/>
</dbReference>
<dbReference type="FunFam" id="3.30.565.10:FF:000017">
    <property type="entry name" value="PMS1 homolog 1, mismatch repair system component"/>
    <property type="match status" value="1"/>
</dbReference>
<comment type="caution">
    <text evidence="5">The sequence shown here is derived from an EMBL/GenBank/DDBJ whole genome shotgun (WGS) entry which is preliminary data.</text>
</comment>
<dbReference type="GO" id="GO:0140664">
    <property type="term" value="F:ATP-dependent DNA damage sensor activity"/>
    <property type="evidence" value="ECO:0007669"/>
    <property type="project" value="InterPro"/>
</dbReference>
<dbReference type="GO" id="GO:0032389">
    <property type="term" value="C:MutLalpha complex"/>
    <property type="evidence" value="ECO:0007669"/>
    <property type="project" value="TreeGrafter"/>
</dbReference>
<dbReference type="GO" id="GO:0016887">
    <property type="term" value="F:ATP hydrolysis activity"/>
    <property type="evidence" value="ECO:0007669"/>
    <property type="project" value="InterPro"/>
</dbReference>
<proteinExistence type="inferred from homology"/>
<dbReference type="CDD" id="cd16926">
    <property type="entry name" value="HATPase_MutL-MLH-PMS-like"/>
    <property type="match status" value="1"/>
</dbReference>
<dbReference type="GO" id="GO:0005524">
    <property type="term" value="F:ATP binding"/>
    <property type="evidence" value="ECO:0007669"/>
    <property type="project" value="InterPro"/>
</dbReference>
<feature type="region of interest" description="Disordered" evidence="3">
    <location>
        <begin position="497"/>
        <end position="537"/>
    </location>
</feature>
<evidence type="ECO:0000313" key="6">
    <source>
        <dbReference type="Proteomes" id="UP001274830"/>
    </source>
</evidence>
<dbReference type="Pfam" id="PF01119">
    <property type="entry name" value="DNA_mis_repair"/>
    <property type="match status" value="1"/>
</dbReference>
<protein>
    <recommendedName>
        <fullName evidence="4">DNA mismatch repair protein S5 domain-containing protein</fullName>
    </recommendedName>
</protein>
<dbReference type="Proteomes" id="UP001274830">
    <property type="component" value="Unassembled WGS sequence"/>
</dbReference>
<dbReference type="InterPro" id="IPR002099">
    <property type="entry name" value="MutL/Mlh/PMS"/>
</dbReference>
<organism evidence="5 6">
    <name type="scientific">Recurvomyces mirabilis</name>
    <dbReference type="NCBI Taxonomy" id="574656"/>
    <lineage>
        <taxon>Eukaryota</taxon>
        <taxon>Fungi</taxon>
        <taxon>Dikarya</taxon>
        <taxon>Ascomycota</taxon>
        <taxon>Pezizomycotina</taxon>
        <taxon>Dothideomycetes</taxon>
        <taxon>Dothideomycetidae</taxon>
        <taxon>Mycosphaerellales</taxon>
        <taxon>Teratosphaeriaceae</taxon>
        <taxon>Recurvomyces</taxon>
    </lineage>
</organism>
<dbReference type="InterPro" id="IPR038973">
    <property type="entry name" value="MutL/Mlh/Pms-like"/>
</dbReference>
<sequence length="930" mass="101910">MAIQKLEDNTVRLLGASQVLNDPSALIKELVDNALDAKATSIAIEISANTLDSIQVRDNGHGISPEDRAMAARPNCTSKLADFDDLRSIGGSTLGFRGQALAAAAELSGGMIISTRVEGEEVAATMTINRLGEVVSQQRASLPVGTTVCVADFVKSQPVRRQHALKNAEKTLKHIKQTLQAYAFARPHVRLSFRVLKAKNDKGNWMYAPKSGAGAEDAAIKIMGSACVTQCEWIVLAEGGYELRALVPRPNAEVSKVINAGSFVSIDGRPVSTMRGTMKQIVKIFREAQKGAGSRWSSAKDPFINLLISCPSASYDPNVEPSKDDVLFEEPIMLIGIARKLFATVYSVPGLGTTSQHTAQASPPQHASPAMHDESATSLEESSNDFHALLLPDLPRHPNHAGAVSPEISATLPPRNTFRRNMYGCDEEDVDIMDTRPPTGRTEAECEELRQARKDITVSNPWVTAKINATRKQNVLSGEPARDDEVLLTINATSPCREGTSMEDVIGHCLPTPRPSSPSPSATHPHHSGRNTEMWNSRDGRLPAQLQIVQNDSPGDGTIKPRADPSIDLSDQPDERQAPTYNNGLEATSSTPEQGTSLQSIPYPSRRPRQSPNKQYLSSSPTKRPFITPVTERTPREKVWFDHLDNSGKSYPKSARRRVLGEDAGLVRQGELEDLLDEPRPLTPPRRNQDIRAWVGSVDRAHHEAASIIERRNYGQLQRCRSASHIDEPLQTENATSKPVYRGFVPASDLAVLEAHAEQMAKTTVPPPKRRKLSRPPSRALQELSTNVPLNVRQNEPETIQSATEADQCIENVSTKHRRTTDGKVQRTKSARLPLERILRGQTMHDLEIRSPISVRQISCWARKLDEDASLLGWNEHATGLHSAFAGLTDGDAVHDLSGKLRELMINRLSDGEMALDLDELVANALRSNG</sequence>
<dbReference type="AlphaFoldDB" id="A0AAE1C2F7"/>
<dbReference type="SMART" id="SM01340">
    <property type="entry name" value="DNA_mis_repair"/>
    <property type="match status" value="1"/>
</dbReference>
<dbReference type="InterPro" id="IPR013507">
    <property type="entry name" value="DNA_mismatch_S5_2-like"/>
</dbReference>
<dbReference type="EMBL" id="JAUTXT010000013">
    <property type="protein sequence ID" value="KAK3675668.1"/>
    <property type="molecule type" value="Genomic_DNA"/>
</dbReference>
<dbReference type="SUPFAM" id="SSF55874">
    <property type="entry name" value="ATPase domain of HSP90 chaperone/DNA topoisomerase II/histidine kinase"/>
    <property type="match status" value="1"/>
</dbReference>
<reference evidence="5" key="1">
    <citation type="submission" date="2023-07" db="EMBL/GenBank/DDBJ databases">
        <title>Black Yeasts Isolated from many extreme environments.</title>
        <authorList>
            <person name="Coleine C."/>
            <person name="Stajich J.E."/>
            <person name="Selbmann L."/>
        </authorList>
    </citation>
    <scope>NUCLEOTIDE SEQUENCE</scope>
    <source>
        <strain evidence="5">CCFEE 5485</strain>
    </source>
</reference>
<keyword evidence="6" id="KW-1185">Reference proteome</keyword>
<dbReference type="PANTHER" id="PTHR10073:SF41">
    <property type="entry name" value="MISMATCH REPAIR PROTEIN, PUTATIVE (AFU_ORTHOLOGUE AFUA_8G05820)-RELATED"/>
    <property type="match status" value="1"/>
</dbReference>
<dbReference type="Gene3D" id="3.30.565.10">
    <property type="entry name" value="Histidine kinase-like ATPase, C-terminal domain"/>
    <property type="match status" value="1"/>
</dbReference>
<evidence type="ECO:0000259" key="4">
    <source>
        <dbReference type="SMART" id="SM01340"/>
    </source>
</evidence>
<keyword evidence="2" id="KW-0227">DNA damage</keyword>
<feature type="region of interest" description="Disordered" evidence="3">
    <location>
        <begin position="760"/>
        <end position="779"/>
    </location>
</feature>